<organism evidence="2 3">
    <name type="scientific">Sulfobacillus thermosulfidooxidans (strain DSM 9293 / VKM B-1269 / AT-1)</name>
    <dbReference type="NCBI Taxonomy" id="929705"/>
    <lineage>
        <taxon>Bacteria</taxon>
        <taxon>Bacillati</taxon>
        <taxon>Bacillota</taxon>
        <taxon>Clostridia</taxon>
        <taxon>Eubacteriales</taxon>
        <taxon>Clostridiales Family XVII. Incertae Sedis</taxon>
        <taxon>Sulfobacillus</taxon>
    </lineage>
</organism>
<dbReference type="Proteomes" id="UP000192660">
    <property type="component" value="Unassembled WGS sequence"/>
</dbReference>
<feature type="transmembrane region" description="Helical" evidence="1">
    <location>
        <begin position="384"/>
        <end position="403"/>
    </location>
</feature>
<keyword evidence="1" id="KW-0472">Membrane</keyword>
<proteinExistence type="predicted"/>
<dbReference type="EMBL" id="FWWY01000001">
    <property type="protein sequence ID" value="SMC06797.1"/>
    <property type="molecule type" value="Genomic_DNA"/>
</dbReference>
<dbReference type="InterPro" id="IPR007383">
    <property type="entry name" value="DUF445"/>
</dbReference>
<dbReference type="RefSeq" id="WP_020374068.1">
    <property type="nucleotide sequence ID" value="NZ_FWWY01000001.1"/>
</dbReference>
<keyword evidence="3" id="KW-1185">Reference proteome</keyword>
<reference evidence="3" key="1">
    <citation type="submission" date="2017-04" db="EMBL/GenBank/DDBJ databases">
        <authorList>
            <person name="Varghese N."/>
            <person name="Submissions S."/>
        </authorList>
    </citation>
    <scope>NUCLEOTIDE SEQUENCE [LARGE SCALE GENOMIC DNA]</scope>
    <source>
        <strain evidence="3">DSM 9293</strain>
    </source>
</reference>
<protein>
    <submittedName>
        <fullName evidence="2">Uncharacterized membrane-anchored protein YjiN, DUF445 family</fullName>
    </submittedName>
</protein>
<dbReference type="Pfam" id="PF04286">
    <property type="entry name" value="DUF445"/>
    <property type="match status" value="1"/>
</dbReference>
<accession>A0A1W1WKI2</accession>
<keyword evidence="1" id="KW-0812">Transmembrane</keyword>
<sequence>MQRRWANITLGIALALFLIALAFHRQFWAPYLESMALAGLAGGVADWYAVTALFRHPLGIKWLPHTSIISANRDRIVDAISTLVETELLSVSFIEANIEKLQIGRKIVEFLDKPLSPVAQQQITEALNQMMDFIPEDRIAAYLESFSTKKIEDLQVSDYIVRFIKWLVQSENDRALFNFLARHVVDVLNSVEFTEDMENRLKDMLEKYTKTTTQKLVLGLLESLGTVDYKDLSVTVKTQLIDWLKSEKAFEQFELAIVRIMITVRDDHDLRLKIENAKNDLAHHMPWDRAVTWLMTEVRTHLHDAKTWEGVGHFSHEMADILRAYPEQQAQLENMIKRLTVSLLRRYHPVIGRLVRDNLNQMDEREWIDKLEWYVGRDLQWIRVNGAIVGGLVGLILAVLIHFF</sequence>
<dbReference type="STRING" id="28034.BFX07_10850"/>
<evidence type="ECO:0000313" key="2">
    <source>
        <dbReference type="EMBL" id="SMC06797.1"/>
    </source>
</evidence>
<dbReference type="AlphaFoldDB" id="A0A1W1WKI2"/>
<keyword evidence="1" id="KW-1133">Transmembrane helix</keyword>
<dbReference type="OrthoDB" id="9769590at2"/>
<gene>
    <name evidence="2" type="ORF">SAMN00768000_3024</name>
</gene>
<evidence type="ECO:0000313" key="3">
    <source>
        <dbReference type="Proteomes" id="UP000192660"/>
    </source>
</evidence>
<dbReference type="GO" id="GO:0005886">
    <property type="term" value="C:plasma membrane"/>
    <property type="evidence" value="ECO:0007669"/>
    <property type="project" value="TreeGrafter"/>
</dbReference>
<dbReference type="PANTHER" id="PTHR38442">
    <property type="entry name" value="INNER MEMBRANE PROTEIN-RELATED"/>
    <property type="match status" value="1"/>
</dbReference>
<evidence type="ECO:0000256" key="1">
    <source>
        <dbReference type="SAM" id="Phobius"/>
    </source>
</evidence>
<name>A0A1W1WKI2_SULTA</name>
<dbReference type="PANTHER" id="PTHR38442:SF1">
    <property type="entry name" value="INNER MEMBRANE PROTEIN"/>
    <property type="match status" value="1"/>
</dbReference>